<feature type="non-terminal residue" evidence="3">
    <location>
        <position position="1"/>
    </location>
</feature>
<evidence type="ECO:0000256" key="1">
    <source>
        <dbReference type="SAM" id="MobiDB-lite"/>
    </source>
</evidence>
<dbReference type="PROSITE" id="PS00018">
    <property type="entry name" value="EF_HAND_1"/>
    <property type="match status" value="1"/>
</dbReference>
<proteinExistence type="predicted"/>
<feature type="region of interest" description="Disordered" evidence="1">
    <location>
        <begin position="105"/>
        <end position="342"/>
    </location>
</feature>
<gene>
    <name evidence="3" type="ORF">PGLA2088_LOCUS15648</name>
</gene>
<evidence type="ECO:0000313" key="4">
    <source>
        <dbReference type="Proteomes" id="UP000626109"/>
    </source>
</evidence>
<feature type="compositionally biased region" description="Basic and acidic residues" evidence="1">
    <location>
        <begin position="207"/>
        <end position="216"/>
    </location>
</feature>
<dbReference type="Proteomes" id="UP000626109">
    <property type="component" value="Unassembled WGS sequence"/>
</dbReference>
<dbReference type="AlphaFoldDB" id="A0A813J1K1"/>
<accession>A0A813J1K1</accession>
<evidence type="ECO:0000259" key="2">
    <source>
        <dbReference type="PROSITE" id="PS50222"/>
    </source>
</evidence>
<feature type="domain" description="EF-hand" evidence="2">
    <location>
        <begin position="400"/>
        <end position="427"/>
    </location>
</feature>
<feature type="region of interest" description="Disordered" evidence="1">
    <location>
        <begin position="59"/>
        <end position="79"/>
    </location>
</feature>
<reference evidence="3" key="1">
    <citation type="submission" date="2021-02" db="EMBL/GenBank/DDBJ databases">
        <authorList>
            <person name="Dougan E. K."/>
            <person name="Rhodes N."/>
            <person name="Thang M."/>
            <person name="Chan C."/>
        </authorList>
    </citation>
    <scope>NUCLEOTIDE SEQUENCE</scope>
</reference>
<feature type="non-terminal residue" evidence="3">
    <location>
        <position position="427"/>
    </location>
</feature>
<feature type="compositionally biased region" description="Polar residues" evidence="1">
    <location>
        <begin position="59"/>
        <end position="77"/>
    </location>
</feature>
<dbReference type="Gene3D" id="1.10.238.10">
    <property type="entry name" value="EF-hand"/>
    <property type="match status" value="1"/>
</dbReference>
<dbReference type="InterPro" id="IPR018247">
    <property type="entry name" value="EF_Hand_1_Ca_BS"/>
</dbReference>
<feature type="compositionally biased region" description="Low complexity" evidence="1">
    <location>
        <begin position="114"/>
        <end position="123"/>
    </location>
</feature>
<protein>
    <recommendedName>
        <fullName evidence="2">EF-hand domain-containing protein</fullName>
    </recommendedName>
</protein>
<feature type="compositionally biased region" description="Polar residues" evidence="1">
    <location>
        <begin position="270"/>
        <end position="285"/>
    </location>
</feature>
<dbReference type="InterPro" id="IPR002048">
    <property type="entry name" value="EF_hand_dom"/>
</dbReference>
<feature type="compositionally biased region" description="Acidic residues" evidence="1">
    <location>
        <begin position="196"/>
        <end position="206"/>
    </location>
</feature>
<dbReference type="EMBL" id="CAJNNW010019488">
    <property type="protein sequence ID" value="CAE8664590.1"/>
    <property type="molecule type" value="Genomic_DNA"/>
</dbReference>
<sequence length="427" mass="46240">DAWLRSAVAGGLQGGARLRLMRSGISERIIQGGAQLGHFMAQDPQVAKAWSECCAHQQEASNRSGALSSTAFNSSGDGRSDKRADFVLQVVAEIFRRFDVQSVPLLPREDGSTPASLLLAPRRLSPPPAQQRVRKGGQQRPQSTSPKAASGQKRAPSLSQQDSDMDETCFGEDLVNTPGGGQWGQSALLGELSEVLQEEEDDDEQDQEKQQRRNTDEPSSPKISPRTESRESSGFRGPPPLTSRTVPNVCAKRPVVKVPLQSASMVAPKTSPSSLRPSYASQGSFSARVAVSRALTLDSLDPSPSPSSIDQTPGSKKSFNPSSSGSMTARSNKRFDTQKSINRMSSFDSWSAKMDTLAQEKKIEEDARQGANKLKEQAAKIENDRTSKLVSEKVAQKVVKDQALIKRIFDLFDVDQSGSLSPSEFPP</sequence>
<comment type="caution">
    <text evidence="3">The sequence shown here is derived from an EMBL/GenBank/DDBJ whole genome shotgun (WGS) entry which is preliminary data.</text>
</comment>
<name>A0A813J1K1_POLGL</name>
<dbReference type="GO" id="GO:0005509">
    <property type="term" value="F:calcium ion binding"/>
    <property type="evidence" value="ECO:0007669"/>
    <property type="project" value="InterPro"/>
</dbReference>
<evidence type="ECO:0000313" key="3">
    <source>
        <dbReference type="EMBL" id="CAE8664590.1"/>
    </source>
</evidence>
<dbReference type="PROSITE" id="PS50222">
    <property type="entry name" value="EF_HAND_2"/>
    <property type="match status" value="1"/>
</dbReference>
<feature type="compositionally biased region" description="Low complexity" evidence="1">
    <location>
        <begin position="297"/>
        <end position="326"/>
    </location>
</feature>
<organism evidence="3 4">
    <name type="scientific">Polarella glacialis</name>
    <name type="common">Dinoflagellate</name>
    <dbReference type="NCBI Taxonomy" id="89957"/>
    <lineage>
        <taxon>Eukaryota</taxon>
        <taxon>Sar</taxon>
        <taxon>Alveolata</taxon>
        <taxon>Dinophyceae</taxon>
        <taxon>Suessiales</taxon>
        <taxon>Suessiaceae</taxon>
        <taxon>Polarella</taxon>
    </lineage>
</organism>